<dbReference type="PIRSF" id="PIRSF016487">
    <property type="entry name" value="CYTH_UCP016487"/>
    <property type="match status" value="1"/>
</dbReference>
<reference evidence="2" key="1">
    <citation type="journal article" date="2019" name="Int. J. Syst. Evol. Microbiol.">
        <title>The Global Catalogue of Microorganisms (GCM) 10K type strain sequencing project: providing services to taxonomists for standard genome sequencing and annotation.</title>
        <authorList>
            <consortium name="The Broad Institute Genomics Platform"/>
            <consortium name="The Broad Institute Genome Sequencing Center for Infectious Disease"/>
            <person name="Wu L."/>
            <person name="Ma J."/>
        </authorList>
    </citation>
    <scope>NUCLEOTIDE SEQUENCE [LARGE SCALE GENOMIC DNA]</scope>
    <source>
        <strain evidence="2">DFY28</strain>
    </source>
</reference>
<gene>
    <name evidence="1" type="ORF">ACFSC0_11385</name>
</gene>
<sequence length="175" mass="19230">MQLPKYAVLENERRFLVRPQAVEALAISRRRLIEDRYLSGGRMRLRAITDEASGAREFKLCKKYGSADAVSEPIVNIYLSEAEHAAFAILPGAYVVKRRCSVDHAGRAFSLDLFLGRLEGLAICEAEAATREDVLALAFPPWAAVEITAEPFFAGGNLAVAAPADVRRRAAELLK</sequence>
<comment type="caution">
    <text evidence="1">The sequence shown here is derived from an EMBL/GenBank/DDBJ whole genome shotgun (WGS) entry which is preliminary data.</text>
</comment>
<evidence type="ECO:0008006" key="3">
    <source>
        <dbReference type="Google" id="ProtNLM"/>
    </source>
</evidence>
<evidence type="ECO:0000313" key="2">
    <source>
        <dbReference type="Proteomes" id="UP001597237"/>
    </source>
</evidence>
<keyword evidence="2" id="KW-1185">Reference proteome</keyword>
<dbReference type="InterPro" id="IPR012042">
    <property type="entry name" value="NeuTTM/CthTTM-like"/>
</dbReference>
<dbReference type="InterPro" id="IPR033469">
    <property type="entry name" value="CYTH-like_dom_sf"/>
</dbReference>
<dbReference type="Proteomes" id="UP001597237">
    <property type="component" value="Unassembled WGS sequence"/>
</dbReference>
<proteinExistence type="predicted"/>
<dbReference type="RefSeq" id="WP_377282814.1">
    <property type="nucleotide sequence ID" value="NZ_JBHRSI010000008.1"/>
</dbReference>
<protein>
    <recommendedName>
        <fullName evidence="3">CYTH domain-containing protein</fullName>
    </recommendedName>
</protein>
<dbReference type="EMBL" id="JBHUEY010000001">
    <property type="protein sequence ID" value="MFD1783998.1"/>
    <property type="molecule type" value="Genomic_DNA"/>
</dbReference>
<dbReference type="SUPFAM" id="SSF55154">
    <property type="entry name" value="CYTH-like phosphatases"/>
    <property type="match status" value="1"/>
</dbReference>
<accession>A0ABW4N2M5</accession>
<name>A0ABW4N2M5_9CAUL</name>
<organism evidence="1 2">
    <name type="scientific">Phenylobacterium terrae</name>
    <dbReference type="NCBI Taxonomy" id="2665495"/>
    <lineage>
        <taxon>Bacteria</taxon>
        <taxon>Pseudomonadati</taxon>
        <taxon>Pseudomonadota</taxon>
        <taxon>Alphaproteobacteria</taxon>
        <taxon>Caulobacterales</taxon>
        <taxon>Caulobacteraceae</taxon>
        <taxon>Phenylobacterium</taxon>
    </lineage>
</organism>
<evidence type="ECO:0000313" key="1">
    <source>
        <dbReference type="EMBL" id="MFD1783998.1"/>
    </source>
</evidence>
<dbReference type="Gene3D" id="2.40.320.10">
    <property type="entry name" value="Hypothetical Protein Pfu-838710-001"/>
    <property type="match status" value="1"/>
</dbReference>